<keyword evidence="3" id="KW-1185">Reference proteome</keyword>
<dbReference type="EMBL" id="BTSY01000006">
    <property type="protein sequence ID" value="GMT33258.1"/>
    <property type="molecule type" value="Genomic_DNA"/>
</dbReference>
<proteinExistence type="predicted"/>
<gene>
    <name evidence="2" type="ORF">PFISCL1PPCAC_24555</name>
</gene>
<feature type="non-terminal residue" evidence="2">
    <location>
        <position position="1"/>
    </location>
</feature>
<dbReference type="Proteomes" id="UP001432322">
    <property type="component" value="Unassembled WGS sequence"/>
</dbReference>
<name>A0AAV5WPE7_9BILA</name>
<organism evidence="2 3">
    <name type="scientific">Pristionchus fissidentatus</name>
    <dbReference type="NCBI Taxonomy" id="1538716"/>
    <lineage>
        <taxon>Eukaryota</taxon>
        <taxon>Metazoa</taxon>
        <taxon>Ecdysozoa</taxon>
        <taxon>Nematoda</taxon>
        <taxon>Chromadorea</taxon>
        <taxon>Rhabditida</taxon>
        <taxon>Rhabditina</taxon>
        <taxon>Diplogasteromorpha</taxon>
        <taxon>Diplogasteroidea</taxon>
        <taxon>Neodiplogasteridae</taxon>
        <taxon>Pristionchus</taxon>
    </lineage>
</organism>
<evidence type="ECO:0000256" key="1">
    <source>
        <dbReference type="SAM" id="Phobius"/>
    </source>
</evidence>
<comment type="caution">
    <text evidence="2">The sequence shown here is derived from an EMBL/GenBank/DDBJ whole genome shotgun (WGS) entry which is preliminary data.</text>
</comment>
<dbReference type="AlphaFoldDB" id="A0AAV5WPE7"/>
<reference evidence="2" key="1">
    <citation type="submission" date="2023-10" db="EMBL/GenBank/DDBJ databases">
        <title>Genome assembly of Pristionchus species.</title>
        <authorList>
            <person name="Yoshida K."/>
            <person name="Sommer R.J."/>
        </authorList>
    </citation>
    <scope>NUCLEOTIDE SEQUENCE</scope>
    <source>
        <strain evidence="2">RS5133</strain>
    </source>
</reference>
<keyword evidence="1" id="KW-0812">Transmembrane</keyword>
<sequence length="118" mass="13474">QFFILTDFDEEFEPIETIRDERASVDAAQAERRLQELEGQRRAPTSSNTRSSATIMISFTLVFLSSVFGGSVNILYFGGWDENSWSWLFNYCAFIGAANVCRSVWKTGLKAEEYIDSY</sequence>
<feature type="transmembrane region" description="Helical" evidence="1">
    <location>
        <begin position="85"/>
        <end position="105"/>
    </location>
</feature>
<feature type="non-terminal residue" evidence="2">
    <location>
        <position position="118"/>
    </location>
</feature>
<evidence type="ECO:0000313" key="3">
    <source>
        <dbReference type="Proteomes" id="UP001432322"/>
    </source>
</evidence>
<evidence type="ECO:0000313" key="2">
    <source>
        <dbReference type="EMBL" id="GMT33258.1"/>
    </source>
</evidence>
<protein>
    <submittedName>
        <fullName evidence="2">Uncharacterized protein</fullName>
    </submittedName>
</protein>
<feature type="transmembrane region" description="Helical" evidence="1">
    <location>
        <begin position="55"/>
        <end position="79"/>
    </location>
</feature>
<accession>A0AAV5WPE7</accession>
<keyword evidence="1" id="KW-1133">Transmembrane helix</keyword>
<keyword evidence="1" id="KW-0472">Membrane</keyword>